<sequence length="94" mass="9982">MPAWGLIDKLRRGRVCGKDTRCMRGRDMHMPFDGQRWVGGMGEPSGQRGVKGMGCVGGATWMGHGVTAVVCESSERCCGCALFALACHGHKGGI</sequence>
<name>A5ACS7_VITVI</name>
<evidence type="ECO:0000313" key="1">
    <source>
        <dbReference type="EMBL" id="CAN62296.1"/>
    </source>
</evidence>
<reference evidence="1" key="1">
    <citation type="journal article" date="2007" name="PLoS ONE">
        <title>The first genome sequence of an elite grapevine cultivar (Pinot noir Vitis vinifera L.): coping with a highly heterozygous genome.</title>
        <authorList>
            <person name="Velasco R."/>
            <person name="Zharkikh A."/>
            <person name="Troggio M."/>
            <person name="Cartwright D.A."/>
            <person name="Cestaro A."/>
            <person name="Pruss D."/>
            <person name="Pindo M."/>
            <person name="FitzGerald L.M."/>
            <person name="Vezzulli S."/>
            <person name="Reid J."/>
            <person name="Malacarne G."/>
            <person name="Iliev D."/>
            <person name="Coppola G."/>
            <person name="Wardell B."/>
            <person name="Micheletti D."/>
            <person name="Macalma T."/>
            <person name="Facci M."/>
            <person name="Mitchell J.T."/>
            <person name="Perazzolli M."/>
            <person name="Eldredge G."/>
            <person name="Gatto P."/>
            <person name="Oyzerski R."/>
            <person name="Moretto M."/>
            <person name="Gutin N."/>
            <person name="Stefanini M."/>
            <person name="Chen Y."/>
            <person name="Segala C."/>
            <person name="Davenport C."/>
            <person name="Dematte L."/>
            <person name="Mraz A."/>
            <person name="Battilana J."/>
            <person name="Stormo K."/>
            <person name="Costa F."/>
            <person name="Tao Q."/>
            <person name="Si-Ammour A."/>
            <person name="Harkins T."/>
            <person name="Lackey A."/>
            <person name="Perbost C."/>
            <person name="Taillon B."/>
            <person name="Stella A."/>
            <person name="Solovyev V."/>
            <person name="Fawcett J.A."/>
            <person name="Sterck L."/>
            <person name="Vandepoele K."/>
            <person name="Grando S.M."/>
            <person name="Toppo S."/>
            <person name="Moser C."/>
            <person name="Lanchbury J."/>
            <person name="Bogden R."/>
            <person name="Skolnick M."/>
            <person name="Sgaramella V."/>
            <person name="Bhatnagar S.K."/>
            <person name="Fontana P."/>
            <person name="Gutin A."/>
            <person name="Van de Peer Y."/>
            <person name="Salamini F."/>
            <person name="Viola R."/>
        </authorList>
    </citation>
    <scope>NUCLEOTIDE SEQUENCE</scope>
</reference>
<gene>
    <name evidence="1" type="ORF">VITISV_019974</name>
</gene>
<dbReference type="EMBL" id="AM423347">
    <property type="protein sequence ID" value="CAN62296.1"/>
    <property type="molecule type" value="Genomic_DNA"/>
</dbReference>
<organism evidence="1">
    <name type="scientific">Vitis vinifera</name>
    <name type="common">Grape</name>
    <dbReference type="NCBI Taxonomy" id="29760"/>
    <lineage>
        <taxon>Eukaryota</taxon>
        <taxon>Viridiplantae</taxon>
        <taxon>Streptophyta</taxon>
        <taxon>Embryophyta</taxon>
        <taxon>Tracheophyta</taxon>
        <taxon>Spermatophyta</taxon>
        <taxon>Magnoliopsida</taxon>
        <taxon>eudicotyledons</taxon>
        <taxon>Gunneridae</taxon>
        <taxon>Pentapetalae</taxon>
        <taxon>rosids</taxon>
        <taxon>Vitales</taxon>
        <taxon>Vitaceae</taxon>
        <taxon>Viteae</taxon>
        <taxon>Vitis</taxon>
    </lineage>
</organism>
<proteinExistence type="predicted"/>
<accession>A5ACS7</accession>
<dbReference type="AlphaFoldDB" id="A5ACS7"/>
<protein>
    <submittedName>
        <fullName evidence="1">Uncharacterized protein</fullName>
    </submittedName>
</protein>